<dbReference type="RefSeq" id="WP_308717512.1">
    <property type="nucleotide sequence ID" value="NZ_JAVHUY010000053.1"/>
</dbReference>
<sequence length="70" mass="7532">MAKAMACVVNGQALVYDTDDIECLSVSGRVLDVSPDGATTFRYEMTGFDLKIRFKDGAPAPTWVKEASNG</sequence>
<name>A0ABU0ZT94_9ACTN</name>
<dbReference type="Proteomes" id="UP001230908">
    <property type="component" value="Unassembled WGS sequence"/>
</dbReference>
<proteinExistence type="predicted"/>
<organism evidence="1 2">
    <name type="scientific">Phytohabitans maris</name>
    <dbReference type="NCBI Taxonomy" id="3071409"/>
    <lineage>
        <taxon>Bacteria</taxon>
        <taxon>Bacillati</taxon>
        <taxon>Actinomycetota</taxon>
        <taxon>Actinomycetes</taxon>
        <taxon>Micromonosporales</taxon>
        <taxon>Micromonosporaceae</taxon>
    </lineage>
</organism>
<evidence type="ECO:0000313" key="2">
    <source>
        <dbReference type="Proteomes" id="UP001230908"/>
    </source>
</evidence>
<keyword evidence="2" id="KW-1185">Reference proteome</keyword>
<evidence type="ECO:0000313" key="1">
    <source>
        <dbReference type="EMBL" id="MDQ7910261.1"/>
    </source>
</evidence>
<reference evidence="1 2" key="1">
    <citation type="submission" date="2023-08" db="EMBL/GenBank/DDBJ databases">
        <title>Phytohabitans sansha sp. nov., isolated from marine sediment.</title>
        <authorList>
            <person name="Zhao Y."/>
            <person name="Yi K."/>
        </authorList>
    </citation>
    <scope>NUCLEOTIDE SEQUENCE [LARGE SCALE GENOMIC DNA]</scope>
    <source>
        <strain evidence="1 2">ZYX-F-186</strain>
    </source>
</reference>
<dbReference type="EMBL" id="JAVHUY010000053">
    <property type="protein sequence ID" value="MDQ7910261.1"/>
    <property type="molecule type" value="Genomic_DNA"/>
</dbReference>
<gene>
    <name evidence="1" type="ORF">RB614_37785</name>
</gene>
<accession>A0ABU0ZT94</accession>
<comment type="caution">
    <text evidence="1">The sequence shown here is derived from an EMBL/GenBank/DDBJ whole genome shotgun (WGS) entry which is preliminary data.</text>
</comment>
<protein>
    <submittedName>
        <fullName evidence="1">Uncharacterized protein</fullName>
    </submittedName>
</protein>